<dbReference type="OrthoDB" id="410807at2759"/>
<dbReference type="Proteomes" id="UP000728185">
    <property type="component" value="Unassembled WGS sequence"/>
</dbReference>
<feature type="domain" description="Sperm microtubule inner protein 1 C-terminal" evidence="1">
    <location>
        <begin position="76"/>
        <end position="190"/>
    </location>
</feature>
<evidence type="ECO:0000313" key="3">
    <source>
        <dbReference type="Proteomes" id="UP000728185"/>
    </source>
</evidence>
<evidence type="ECO:0000313" key="2">
    <source>
        <dbReference type="EMBL" id="KAA0199304.1"/>
    </source>
</evidence>
<dbReference type="InterPro" id="IPR054323">
    <property type="entry name" value="SPMIP1_C"/>
</dbReference>
<comment type="caution">
    <text evidence="2">The sequence shown here is derived from an EMBL/GenBank/DDBJ whole genome shotgun (WGS) entry which is preliminary data.</text>
</comment>
<evidence type="ECO:0000259" key="1">
    <source>
        <dbReference type="Pfam" id="PF22589"/>
    </source>
</evidence>
<dbReference type="AlphaFoldDB" id="A0A8E0S4R5"/>
<accession>A0A8E0S4R5</accession>
<gene>
    <name evidence="2" type="ORF">FBUS_04462</name>
</gene>
<name>A0A8E0S4R5_9TREM</name>
<dbReference type="Pfam" id="PF22589">
    <property type="entry name" value="SPMIP1"/>
    <property type="match status" value="1"/>
</dbReference>
<keyword evidence="3" id="KW-1185">Reference proteome</keyword>
<organism evidence="2 3">
    <name type="scientific">Fasciolopsis buskii</name>
    <dbReference type="NCBI Taxonomy" id="27845"/>
    <lineage>
        <taxon>Eukaryota</taxon>
        <taxon>Metazoa</taxon>
        <taxon>Spiralia</taxon>
        <taxon>Lophotrochozoa</taxon>
        <taxon>Platyhelminthes</taxon>
        <taxon>Trematoda</taxon>
        <taxon>Digenea</taxon>
        <taxon>Plagiorchiida</taxon>
        <taxon>Echinostomata</taxon>
        <taxon>Echinostomatoidea</taxon>
        <taxon>Fasciolidae</taxon>
        <taxon>Fasciolopsis</taxon>
    </lineage>
</organism>
<protein>
    <recommendedName>
        <fullName evidence="1">Sperm microtubule inner protein 1 C-terminal domain-containing protein</fullName>
    </recommendedName>
</protein>
<reference evidence="2" key="1">
    <citation type="submission" date="2019-05" db="EMBL/GenBank/DDBJ databases">
        <title>Annotation for the trematode Fasciolopsis buski.</title>
        <authorList>
            <person name="Choi Y.-J."/>
        </authorList>
    </citation>
    <scope>NUCLEOTIDE SEQUENCE</scope>
    <source>
        <strain evidence="2">HT</strain>
        <tissue evidence="2">Whole worm</tissue>
    </source>
</reference>
<dbReference type="PANTHER" id="PTHR35826">
    <property type="entry name" value="PROTEIN ATP6V1FNB-LIKE"/>
    <property type="match status" value="1"/>
</dbReference>
<sequence>MARHFPADTRRQRALEELYEKEARAQIAWFLKSEKAKKDHPGKILTPAAISETPLPKLEDVLPPHLMGQIHQIHQVEKKPKVSIQPSLTTTSLVEQNVEPVPDMFPMDQSTQLILYNGISKEGGGRLKYLKTRKMLDLEDKYRYPVLSSMDYGWGQTELIKQKSGEEGQKRRGRVKIVEESFYRRNGIPFSHCSDML</sequence>
<dbReference type="PANTHER" id="PTHR35826:SF1">
    <property type="entry name" value="PROTEIN ATP6V1FNB-LIKE"/>
    <property type="match status" value="1"/>
</dbReference>
<dbReference type="EMBL" id="LUCM01001198">
    <property type="protein sequence ID" value="KAA0199304.1"/>
    <property type="molecule type" value="Genomic_DNA"/>
</dbReference>
<proteinExistence type="predicted"/>